<evidence type="ECO:0000313" key="1">
    <source>
        <dbReference type="EMBL" id="AYP68276.1"/>
    </source>
</evidence>
<dbReference type="EMBL" id="MH884508">
    <property type="protein sequence ID" value="AYP68276.1"/>
    <property type="molecule type" value="Genomic_DNA"/>
</dbReference>
<reference evidence="1 2" key="1">
    <citation type="submission" date="2018-09" db="EMBL/GenBank/DDBJ databases">
        <title>Comparative Genomic Analysis of Eight Novel Haloalkaliphilic Bacteriophages from Lake Elmenteita, Kenya.</title>
        <authorList>
            <person name="Akhwale J.K."/>
        </authorList>
    </citation>
    <scope>NUCLEOTIDE SEQUENCE [LARGE SCALE GENOMIC DNA]</scope>
</reference>
<evidence type="ECO:0000313" key="2">
    <source>
        <dbReference type="Proteomes" id="UP000274199"/>
    </source>
</evidence>
<gene>
    <name evidence="1" type="ORF">vBBcoS136_00162</name>
</gene>
<name>A0A3G3BW11_9CAUD</name>
<sequence>MGWFDNSSNKVDYYEPAEKIELKFEGKVSLEINYEKEFDMGAWNKYIKDRCGAYYHGAKKTDEHFNRWYHKLRATANGHIIVDFEGKKHRIPFYEIVELHKDYLEENVYYHAIKLNGEDIMDKFKDKVISESKKHFDNLTLNEAKQIFKDKKRFEITFSFETDKDEIIKK</sequence>
<protein>
    <submittedName>
        <fullName evidence="1">Uncharacterized protein</fullName>
    </submittedName>
</protein>
<proteinExistence type="predicted"/>
<organism evidence="1 2">
    <name type="scientific">Bacillus phage vB_BcoS-136</name>
    <dbReference type="NCBI Taxonomy" id="2419619"/>
    <lineage>
        <taxon>Viruses</taxon>
        <taxon>Duplodnaviria</taxon>
        <taxon>Heunggongvirae</taxon>
        <taxon>Uroviricota</taxon>
        <taxon>Caudoviricetes</taxon>
        <taxon>Heleneionescovirinae</taxon>
        <taxon>Kenyattavirus</taxon>
        <taxon>Kenyattavirus kv136</taxon>
    </lineage>
</organism>
<keyword evidence="2" id="KW-1185">Reference proteome</keyword>
<dbReference type="Proteomes" id="UP000274199">
    <property type="component" value="Segment"/>
</dbReference>
<accession>A0A3G3BW11</accession>